<dbReference type="Proteomes" id="UP000194236">
    <property type="component" value="Unassembled WGS sequence"/>
</dbReference>
<accession>A0A1Y3AVU0</accession>
<proteinExistence type="predicted"/>
<comment type="caution">
    <text evidence="1">The sequence shown here is derived from an EMBL/GenBank/DDBJ whole genome shotgun (WGS) entry which is preliminary data.</text>
</comment>
<keyword evidence="2" id="KW-1185">Reference proteome</keyword>
<evidence type="ECO:0000313" key="2">
    <source>
        <dbReference type="Proteomes" id="UP000194236"/>
    </source>
</evidence>
<dbReference type="AlphaFoldDB" id="A0A1Y3AVU0"/>
<evidence type="ECO:0000313" key="1">
    <source>
        <dbReference type="EMBL" id="OTF71918.1"/>
    </source>
</evidence>
<protein>
    <submittedName>
        <fullName evidence="1">Uncharacterized protein</fullName>
    </submittedName>
</protein>
<reference evidence="1 2" key="1">
    <citation type="submission" date="2017-03" db="EMBL/GenBank/DDBJ databases">
        <title>Genome Survey of Euroglyphus maynei.</title>
        <authorList>
            <person name="Arlian L.G."/>
            <person name="Morgan M.S."/>
            <person name="Rider S.D."/>
        </authorList>
    </citation>
    <scope>NUCLEOTIDE SEQUENCE [LARGE SCALE GENOMIC DNA]</scope>
    <source>
        <strain evidence="1">Arlian Lab</strain>
        <tissue evidence="1">Whole body</tissue>
    </source>
</reference>
<gene>
    <name evidence="1" type="ORF">BLA29_014898</name>
</gene>
<sequence>MHVQMGANGKELLPQALDATNDQCSKPEQNIFCFKAG</sequence>
<organism evidence="1 2">
    <name type="scientific">Euroglyphus maynei</name>
    <name type="common">Mayne's house dust mite</name>
    <dbReference type="NCBI Taxonomy" id="6958"/>
    <lineage>
        <taxon>Eukaryota</taxon>
        <taxon>Metazoa</taxon>
        <taxon>Ecdysozoa</taxon>
        <taxon>Arthropoda</taxon>
        <taxon>Chelicerata</taxon>
        <taxon>Arachnida</taxon>
        <taxon>Acari</taxon>
        <taxon>Acariformes</taxon>
        <taxon>Sarcoptiformes</taxon>
        <taxon>Astigmata</taxon>
        <taxon>Psoroptidia</taxon>
        <taxon>Analgoidea</taxon>
        <taxon>Pyroglyphidae</taxon>
        <taxon>Pyroglyphinae</taxon>
        <taxon>Euroglyphus</taxon>
    </lineage>
</organism>
<dbReference type="EMBL" id="MUJZ01058675">
    <property type="protein sequence ID" value="OTF71918.1"/>
    <property type="molecule type" value="Genomic_DNA"/>
</dbReference>
<name>A0A1Y3AVU0_EURMA</name>